<dbReference type="InterPro" id="IPR011257">
    <property type="entry name" value="DNA_glycosylase"/>
</dbReference>
<dbReference type="GO" id="GO:0006281">
    <property type="term" value="P:DNA repair"/>
    <property type="evidence" value="ECO:0007669"/>
    <property type="project" value="InterPro"/>
</dbReference>
<evidence type="ECO:0000256" key="1">
    <source>
        <dbReference type="SAM" id="MobiDB-lite"/>
    </source>
</evidence>
<dbReference type="GO" id="GO:0003824">
    <property type="term" value="F:catalytic activity"/>
    <property type="evidence" value="ECO:0007669"/>
    <property type="project" value="InterPro"/>
</dbReference>
<dbReference type="OrthoDB" id="4570893at2"/>
<dbReference type="Gene3D" id="1.10.1670.10">
    <property type="entry name" value="Helix-hairpin-Helix base-excision DNA repair enzymes (C-terminal)"/>
    <property type="match status" value="1"/>
</dbReference>
<feature type="compositionally biased region" description="Polar residues" evidence="1">
    <location>
        <begin position="84"/>
        <end position="104"/>
    </location>
</feature>
<dbReference type="AlphaFoldDB" id="A0A561VHB7"/>
<name>A0A561VHB7_9ACTN</name>
<reference evidence="4 5" key="1">
    <citation type="submission" date="2019-06" db="EMBL/GenBank/DDBJ databases">
        <title>Sequencing the genomes of 1000 actinobacteria strains.</title>
        <authorList>
            <person name="Klenk H.-P."/>
        </authorList>
    </citation>
    <scope>NUCLEOTIDE SEQUENCE [LARGE SCALE GENOMIC DNA]</scope>
    <source>
        <strain evidence="4 5">DSM 102131</strain>
    </source>
</reference>
<protein>
    <submittedName>
        <fullName evidence="4">Putative HhH-GPD family protein</fullName>
    </submittedName>
</protein>
<dbReference type="Gene3D" id="1.10.340.30">
    <property type="entry name" value="Hypothetical protein, domain 2"/>
    <property type="match status" value="1"/>
</dbReference>
<dbReference type="SUPFAM" id="SSF48150">
    <property type="entry name" value="DNA-glycosylase"/>
    <property type="match status" value="1"/>
</dbReference>
<gene>
    <name evidence="4" type="ORF">FHX75_1589</name>
</gene>
<keyword evidence="5" id="KW-1185">Reference proteome</keyword>
<evidence type="ECO:0000313" key="5">
    <source>
        <dbReference type="Proteomes" id="UP000319927"/>
    </source>
</evidence>
<feature type="domain" description="DUF6884" evidence="2">
    <location>
        <begin position="119"/>
        <end position="252"/>
    </location>
</feature>
<sequence length="536" mass="59156">MEATVTDQPAWQLILTAARQLAKHKLDFSRAELIDEVQRLDPTRHPQSLGPVIQGMTRDTTSGPPSPCGTPLIRVGRGRYTLVDSSRLSPSPTAQPTIPTQRPSGHSKPAEPGEIQADIALIGCVKTKLDHPAPARDLYVSPLFIRRRAYVERQARRYYILSAEHGLVLPETVLAPYDTALAEQSKDYRRAWGQWVAAKLMRAEGQVRDRVIEIHAGDEYAQAIAPLLTEAGAAVRRPLAGLPFGEQLAWYGRQSQPAPEQPVALATQPRETVRPLAPTGAPDPVRPDARAIVAALLMYGREHQAERAGTPPRFTPHLEANTLILTDPFAFLLAVIFDQGISAERAWRAPYDLRQRLGHLDPARMAAEPEQVRDAVAQPTALHRFVNNMPRWLVAAALIVVNEYGGDAGRIWAGEPRAADLATRLRGFPGIAQKKSAMAVEILARDLTVPIQELSGTDIAYDVHVRRVFLRTRLAERDDLDHMVEVARWLHPERPGELDFPAWLIGRRWCGPGIPDCGGCPLRSVCPKDFGQATAV</sequence>
<evidence type="ECO:0000259" key="2">
    <source>
        <dbReference type="Pfam" id="PF21818"/>
    </source>
</evidence>
<dbReference type="InterPro" id="IPR049251">
    <property type="entry name" value="DUF6884"/>
</dbReference>
<feature type="region of interest" description="Disordered" evidence="1">
    <location>
        <begin position="42"/>
        <end position="71"/>
    </location>
</feature>
<dbReference type="Pfam" id="PF21818">
    <property type="entry name" value="DUF6884"/>
    <property type="match status" value="1"/>
</dbReference>
<feature type="region of interest" description="Disordered" evidence="1">
    <location>
        <begin position="84"/>
        <end position="112"/>
    </location>
</feature>
<comment type="caution">
    <text evidence="4">The sequence shown here is derived from an EMBL/GenBank/DDBJ whole genome shotgun (WGS) entry which is preliminary data.</text>
</comment>
<organism evidence="4 5">
    <name type="scientific">Micromonospora palomenae</name>
    <dbReference type="NCBI Taxonomy" id="1461247"/>
    <lineage>
        <taxon>Bacteria</taxon>
        <taxon>Bacillati</taxon>
        <taxon>Actinomycetota</taxon>
        <taxon>Actinomycetes</taxon>
        <taxon>Micromonosporales</taxon>
        <taxon>Micromonosporaceae</taxon>
        <taxon>Micromonospora</taxon>
    </lineage>
</organism>
<dbReference type="Pfam" id="PF24706">
    <property type="entry name" value="DUF7669"/>
    <property type="match status" value="1"/>
</dbReference>
<evidence type="ECO:0000259" key="3">
    <source>
        <dbReference type="Pfam" id="PF24706"/>
    </source>
</evidence>
<dbReference type="EMBL" id="VIXA01000005">
    <property type="protein sequence ID" value="TWG11001.1"/>
    <property type="molecule type" value="Genomic_DNA"/>
</dbReference>
<dbReference type="InterPro" id="IPR023170">
    <property type="entry name" value="HhH_base_excis_C"/>
</dbReference>
<proteinExistence type="predicted"/>
<dbReference type="Proteomes" id="UP000319927">
    <property type="component" value="Unassembled WGS sequence"/>
</dbReference>
<evidence type="ECO:0000313" key="4">
    <source>
        <dbReference type="EMBL" id="TWG11001.1"/>
    </source>
</evidence>
<feature type="domain" description="DUF7669" evidence="3">
    <location>
        <begin position="9"/>
        <end position="82"/>
    </location>
</feature>
<dbReference type="InterPro" id="IPR056086">
    <property type="entry name" value="DUF7669"/>
</dbReference>
<accession>A0A561VHB7</accession>